<gene>
    <name evidence="2" type="ORF">T4A_13495</name>
</gene>
<organism evidence="2 3">
    <name type="scientific">Trichinella pseudospiralis</name>
    <name type="common">Parasitic roundworm</name>
    <dbReference type="NCBI Taxonomy" id="6337"/>
    <lineage>
        <taxon>Eukaryota</taxon>
        <taxon>Metazoa</taxon>
        <taxon>Ecdysozoa</taxon>
        <taxon>Nematoda</taxon>
        <taxon>Enoplea</taxon>
        <taxon>Dorylaimia</taxon>
        <taxon>Trichinellida</taxon>
        <taxon>Trichinellidae</taxon>
        <taxon>Trichinella</taxon>
    </lineage>
</organism>
<dbReference type="AlphaFoldDB" id="A0A0V1EFM2"/>
<accession>A0A0V1EFM2</accession>
<name>A0A0V1EFM2_TRIPS</name>
<feature type="signal peptide" evidence="1">
    <location>
        <begin position="1"/>
        <end position="19"/>
    </location>
</feature>
<evidence type="ECO:0000313" key="2">
    <source>
        <dbReference type="EMBL" id="KRY72605.1"/>
    </source>
</evidence>
<sequence>MENFLHILYLHLALRFGSALRNISWHISQMRSTTACKTSFWKIGQFPADISHGFSRIVRLRLATLYGLALPICKMTTSRTASSIDDKLAIAADHRRPTSSSASEMEYFFYFFTLSFKSFFIIELRASNV</sequence>
<feature type="chain" id="PRO_5006877302" evidence="1">
    <location>
        <begin position="20"/>
        <end position="129"/>
    </location>
</feature>
<keyword evidence="1" id="KW-0732">Signal</keyword>
<reference evidence="2 3" key="1">
    <citation type="submission" date="2015-01" db="EMBL/GenBank/DDBJ databases">
        <title>Evolution of Trichinella species and genotypes.</title>
        <authorList>
            <person name="Korhonen P.K."/>
            <person name="Edoardo P."/>
            <person name="Giuseppe L.R."/>
            <person name="Gasser R.B."/>
        </authorList>
    </citation>
    <scope>NUCLEOTIDE SEQUENCE [LARGE SCALE GENOMIC DNA]</scope>
    <source>
        <strain evidence="2">ISS13</strain>
    </source>
</reference>
<protein>
    <submittedName>
        <fullName evidence="2">Uncharacterized protein</fullName>
    </submittedName>
</protein>
<evidence type="ECO:0000313" key="3">
    <source>
        <dbReference type="Proteomes" id="UP000054632"/>
    </source>
</evidence>
<dbReference type="Proteomes" id="UP000054632">
    <property type="component" value="Unassembled WGS sequence"/>
</dbReference>
<evidence type="ECO:0000256" key="1">
    <source>
        <dbReference type="SAM" id="SignalP"/>
    </source>
</evidence>
<comment type="caution">
    <text evidence="2">The sequence shown here is derived from an EMBL/GenBank/DDBJ whole genome shotgun (WGS) entry which is preliminary data.</text>
</comment>
<proteinExistence type="predicted"/>
<dbReference type="EMBL" id="JYDR01000042">
    <property type="protein sequence ID" value="KRY72605.1"/>
    <property type="molecule type" value="Genomic_DNA"/>
</dbReference>